<dbReference type="AlphaFoldDB" id="M4VJE4"/>
<dbReference type="KEGG" id="man:A11S_1367"/>
<dbReference type="PANTHER" id="PTHR34475">
    <property type="match status" value="1"/>
</dbReference>
<dbReference type="InterPro" id="IPR025194">
    <property type="entry name" value="RodZ-like_C"/>
</dbReference>
<dbReference type="Pfam" id="PF13413">
    <property type="entry name" value="HTH_25"/>
    <property type="match status" value="1"/>
</dbReference>
<reference evidence="4 5" key="1">
    <citation type="journal article" date="2013" name="ISME J.">
        <title>By their genes ye shall know them: genomic signatures of predatory bacteria.</title>
        <authorList>
            <person name="Pasternak Z."/>
            <person name="Pietrokovski S."/>
            <person name="Rotem O."/>
            <person name="Gophna U."/>
            <person name="Lurie-Weinberger M.N."/>
            <person name="Jurkevitch E."/>
        </authorList>
    </citation>
    <scope>NUCLEOTIDE SEQUENCE [LARGE SCALE GENOMIC DNA]</scope>
    <source>
        <strain evidence="4">EPB</strain>
    </source>
</reference>
<keyword evidence="2" id="KW-0812">Transmembrane</keyword>
<keyword evidence="2" id="KW-0472">Membrane</keyword>
<evidence type="ECO:0000256" key="2">
    <source>
        <dbReference type="SAM" id="Phobius"/>
    </source>
</evidence>
<gene>
    <name evidence="4" type="ORF">A11S_1367</name>
</gene>
<feature type="compositionally biased region" description="Low complexity" evidence="1">
    <location>
        <begin position="362"/>
        <end position="372"/>
    </location>
</feature>
<dbReference type="GO" id="GO:0003677">
    <property type="term" value="F:DNA binding"/>
    <property type="evidence" value="ECO:0007669"/>
    <property type="project" value="InterPro"/>
</dbReference>
<dbReference type="PANTHER" id="PTHR34475:SF1">
    <property type="entry name" value="CYTOSKELETON PROTEIN RODZ"/>
    <property type="match status" value="1"/>
</dbReference>
<dbReference type="STRING" id="349215.A11S_1367"/>
<feature type="compositionally biased region" description="Basic and acidic residues" evidence="1">
    <location>
        <begin position="351"/>
        <end position="361"/>
    </location>
</feature>
<feature type="region of interest" description="Disordered" evidence="1">
    <location>
        <begin position="351"/>
        <end position="388"/>
    </location>
</feature>
<accession>M4VJE4</accession>
<evidence type="ECO:0000256" key="1">
    <source>
        <dbReference type="SAM" id="MobiDB-lite"/>
    </source>
</evidence>
<name>M4VJE4_9BACT</name>
<protein>
    <submittedName>
        <fullName evidence="4">Transcriptional Regulator, XRE family</fullName>
    </submittedName>
</protein>
<organism evidence="4 5">
    <name type="scientific">Micavibrio aeruginosavorus EPB</name>
    <dbReference type="NCBI Taxonomy" id="349215"/>
    <lineage>
        <taxon>Bacteria</taxon>
        <taxon>Pseudomonadati</taxon>
        <taxon>Bdellovibrionota</taxon>
        <taxon>Bdellovibrionia</taxon>
        <taxon>Bdellovibrionales</taxon>
        <taxon>Pseudobdellovibrionaceae</taxon>
        <taxon>Micavibrio</taxon>
    </lineage>
</organism>
<evidence type="ECO:0000313" key="4">
    <source>
        <dbReference type="EMBL" id="AGH98176.1"/>
    </source>
</evidence>
<dbReference type="HOGENOM" id="CLU_047530_6_0_5"/>
<dbReference type="Proteomes" id="UP000011932">
    <property type="component" value="Chromosome"/>
</dbReference>
<proteinExistence type="predicted"/>
<sequence>MTEQQRREGEQGWEFYTDLPVGEILRRTRVHFEQSLDEVAGYLRIRASQLEALESGDVSQLPGRVYAIGYVRTYSEYLGLDGDKMVQLFKMQSVGSKEELPELHFPAPASDSKVPGTMLVIASLLVMTVIGGGWVIMNAGTKEATMAAIPNVPADMRADTATTDIPPPVQETVAASTAASLPGATVPGALAVATPQDATTTATVPADGAAADAADAATAATGAVVTDPAAAATAATASVVAGQPVDPATGAATAPSPTESLAVPPAPPGRQIVISVKDRSWVEIRDKKGKALVSRILKPGETIVVPEENYGLRLDTGNAGGLELSINGEVIPALGRPGDILRGITLDEESLKNRPAVEERAAAPARTAPSRATSREDEEAIRALGLRE</sequence>
<dbReference type="Pfam" id="PF13464">
    <property type="entry name" value="RodZ_C"/>
    <property type="match status" value="1"/>
</dbReference>
<feature type="transmembrane region" description="Helical" evidence="2">
    <location>
        <begin position="118"/>
        <end position="137"/>
    </location>
</feature>
<evidence type="ECO:0000313" key="5">
    <source>
        <dbReference type="Proteomes" id="UP000011932"/>
    </source>
</evidence>
<dbReference type="InterPro" id="IPR050400">
    <property type="entry name" value="Bact_Cytoskel_RodZ"/>
</dbReference>
<dbReference type="RefSeq" id="WP_015467710.1">
    <property type="nucleotide sequence ID" value="NC_020812.1"/>
</dbReference>
<dbReference type="Gene3D" id="1.10.260.40">
    <property type="entry name" value="lambda repressor-like DNA-binding domains"/>
    <property type="match status" value="1"/>
</dbReference>
<evidence type="ECO:0000259" key="3">
    <source>
        <dbReference type="Pfam" id="PF13464"/>
    </source>
</evidence>
<feature type="domain" description="Cytoskeleton protein RodZ-like C-terminal" evidence="3">
    <location>
        <begin position="273"/>
        <end position="340"/>
    </location>
</feature>
<dbReference type="InterPro" id="IPR010982">
    <property type="entry name" value="Lambda_DNA-bd_dom_sf"/>
</dbReference>
<keyword evidence="2" id="KW-1133">Transmembrane helix</keyword>
<dbReference type="EMBL" id="CP003538">
    <property type="protein sequence ID" value="AGH98176.1"/>
    <property type="molecule type" value="Genomic_DNA"/>
</dbReference>